<feature type="domain" description="Phosphomannose isomerase type I catalytic" evidence="10">
    <location>
        <begin position="8"/>
        <end position="105"/>
    </location>
</feature>
<protein>
    <recommendedName>
        <fullName evidence="3 7">Mannose-6-phosphate isomerase</fullName>
        <ecNumber evidence="3 7">5.3.1.8</ecNumber>
    </recommendedName>
</protein>
<dbReference type="Pfam" id="PF21621">
    <property type="entry name" value="MPI_cupin_dom"/>
    <property type="match status" value="1"/>
</dbReference>
<evidence type="ECO:0000313" key="13">
    <source>
        <dbReference type="Proteomes" id="UP001339962"/>
    </source>
</evidence>
<evidence type="ECO:0000256" key="2">
    <source>
        <dbReference type="ARBA" id="ARBA00010772"/>
    </source>
</evidence>
<feature type="binding site" evidence="8">
    <location>
        <position position="172"/>
    </location>
    <ligand>
        <name>Zn(2+)</name>
        <dbReference type="ChEBI" id="CHEBI:29105"/>
    </ligand>
</feature>
<evidence type="ECO:0000256" key="7">
    <source>
        <dbReference type="PIRNR" id="PIRNR036894"/>
    </source>
</evidence>
<dbReference type="InterPro" id="IPR046457">
    <property type="entry name" value="PMI_typeI_cat"/>
</dbReference>
<dbReference type="SUPFAM" id="SSF51182">
    <property type="entry name" value="RmlC-like cupins"/>
    <property type="match status" value="1"/>
</dbReference>
<dbReference type="PIRSF" id="PIRSF036894">
    <property type="entry name" value="PMI_Firm_short"/>
    <property type="match status" value="1"/>
</dbReference>
<keyword evidence="4 7" id="KW-0479">Metal-binding</keyword>
<dbReference type="GO" id="GO:0004476">
    <property type="term" value="F:mannose-6-phosphate isomerase activity"/>
    <property type="evidence" value="ECO:0007669"/>
    <property type="project" value="UniProtKB-UniRule"/>
</dbReference>
<sequence>MKQPIFFRPVFQERIWGGTKLRDVYGYDIPSERTGECWAISAHPNGQSVVRSGEWAGMPLGQLWQEHRELFGYYDSDRFPLLTKIIDANDDLSVQVHPDDEYASNYEKGEWGKTECWYVIDCEEGAEIIFGHRAKTKEELADMMKREQWDQLLQRVQVKAGDFFYVPSGTVHALCSGLLILETQQNSDTTYRVYDYGRRDRDGKPRELHVKKALDVITVPHLQQPIEPTVVKMAGATVTTWVRSDYFTVSKWEVHPRLEMERIQPFLLLSVMVGTGAIGTEEGEWPLQKGDHLLLPYQFGPFRITGHVQLIASQP</sequence>
<proteinExistence type="inferred from homology"/>
<comment type="caution">
    <text evidence="12">The sequence shown here is derived from an EMBL/GenBank/DDBJ whole genome shotgun (WGS) entry which is preliminary data.</text>
</comment>
<dbReference type="InterPro" id="IPR001250">
    <property type="entry name" value="Man6P_Isoase-1"/>
</dbReference>
<evidence type="ECO:0000256" key="9">
    <source>
        <dbReference type="PIRSR" id="PIRSR036894-2"/>
    </source>
</evidence>
<evidence type="ECO:0000256" key="6">
    <source>
        <dbReference type="ARBA" id="ARBA00023235"/>
    </source>
</evidence>
<evidence type="ECO:0000313" key="12">
    <source>
        <dbReference type="EMBL" id="MED5052394.1"/>
    </source>
</evidence>
<dbReference type="EMBL" id="JARTLI010000019">
    <property type="protein sequence ID" value="MED5052394.1"/>
    <property type="molecule type" value="Genomic_DNA"/>
</dbReference>
<dbReference type="NCBIfam" id="TIGR00218">
    <property type="entry name" value="manA"/>
    <property type="match status" value="1"/>
</dbReference>
<evidence type="ECO:0000256" key="8">
    <source>
        <dbReference type="PIRSR" id="PIRSR036894-1"/>
    </source>
</evidence>
<dbReference type="InterPro" id="IPR011051">
    <property type="entry name" value="RmlC_Cupin_sf"/>
</dbReference>
<dbReference type="Proteomes" id="UP001339962">
    <property type="component" value="Unassembled WGS sequence"/>
</dbReference>
<keyword evidence="6 7" id="KW-0413">Isomerase</keyword>
<dbReference type="CDD" id="cd07010">
    <property type="entry name" value="cupin_PMI_type_I_N_bac"/>
    <property type="match status" value="1"/>
</dbReference>
<organism evidence="12 13">
    <name type="scientific">Anoxybacteroides rupiense</name>
    <dbReference type="NCBI Taxonomy" id="311460"/>
    <lineage>
        <taxon>Bacteria</taxon>
        <taxon>Bacillati</taxon>
        <taxon>Bacillota</taxon>
        <taxon>Bacilli</taxon>
        <taxon>Bacillales</taxon>
        <taxon>Anoxybacillaceae</taxon>
        <taxon>Anoxybacteroides</taxon>
    </lineage>
</organism>
<evidence type="ECO:0000256" key="5">
    <source>
        <dbReference type="ARBA" id="ARBA00022833"/>
    </source>
</evidence>
<dbReference type="RefSeq" id="WP_183186917.1">
    <property type="nucleotide sequence ID" value="NZ_JACIDF010000007.1"/>
</dbReference>
<dbReference type="InterPro" id="IPR014628">
    <property type="entry name" value="Man6P_isomerase_Firm_short"/>
</dbReference>
<feature type="binding site" evidence="8">
    <location>
        <position position="115"/>
    </location>
    <ligand>
        <name>Zn(2+)</name>
        <dbReference type="ChEBI" id="CHEBI:29105"/>
    </ligand>
</feature>
<feature type="domain" description="Mannose-6-phosphate isomerase cupin" evidence="11">
    <location>
        <begin position="238"/>
        <end position="314"/>
    </location>
</feature>
<feature type="binding site" evidence="8">
    <location>
        <position position="97"/>
    </location>
    <ligand>
        <name>Zn(2+)</name>
        <dbReference type="ChEBI" id="CHEBI:29105"/>
    </ligand>
</feature>
<dbReference type="AlphaFoldDB" id="A0ABD5IVQ2"/>
<comment type="cofactor">
    <cofactor evidence="8">
        <name>Zn(2+)</name>
        <dbReference type="ChEBI" id="CHEBI:29105"/>
    </cofactor>
    <text evidence="8">Binds 1 zinc ion per subunit.</text>
</comment>
<evidence type="ECO:0000256" key="3">
    <source>
        <dbReference type="ARBA" id="ARBA00011956"/>
    </source>
</evidence>
<dbReference type="GO" id="GO:0005975">
    <property type="term" value="P:carbohydrate metabolic process"/>
    <property type="evidence" value="ECO:0007669"/>
    <property type="project" value="UniProtKB-UniRule"/>
</dbReference>
<evidence type="ECO:0000259" key="11">
    <source>
        <dbReference type="Pfam" id="PF21621"/>
    </source>
</evidence>
<evidence type="ECO:0000256" key="4">
    <source>
        <dbReference type="ARBA" id="ARBA00022723"/>
    </source>
</evidence>
<comment type="similarity">
    <text evidence="2 7">Belongs to the mannose-6-phosphate isomerase type 1 family.</text>
</comment>
<keyword evidence="5 7" id="KW-0862">Zinc</keyword>
<dbReference type="PANTHER" id="PTHR42742">
    <property type="entry name" value="TRANSCRIPTIONAL REPRESSOR MPRA"/>
    <property type="match status" value="1"/>
</dbReference>
<dbReference type="PANTHER" id="PTHR42742:SF3">
    <property type="entry name" value="FRUCTOKINASE"/>
    <property type="match status" value="1"/>
</dbReference>
<feature type="active site" evidence="9">
    <location>
        <position position="192"/>
    </location>
</feature>
<name>A0ABD5IVQ2_9BACL</name>
<reference evidence="12 13" key="1">
    <citation type="submission" date="2023-03" db="EMBL/GenBank/DDBJ databases">
        <title>Bacillus Genome Sequencing.</title>
        <authorList>
            <person name="Dunlap C."/>
        </authorList>
    </citation>
    <scope>NUCLEOTIDE SEQUENCE [LARGE SCALE GENOMIC DNA]</scope>
    <source>
        <strain evidence="12 13">NRS-38</strain>
    </source>
</reference>
<dbReference type="Pfam" id="PF20511">
    <property type="entry name" value="PMI_typeI_cat"/>
    <property type="match status" value="1"/>
</dbReference>
<dbReference type="GO" id="GO:0008270">
    <property type="term" value="F:zinc ion binding"/>
    <property type="evidence" value="ECO:0007669"/>
    <property type="project" value="UniProtKB-UniRule"/>
</dbReference>
<comment type="catalytic activity">
    <reaction evidence="1 7">
        <text>D-mannose 6-phosphate = D-fructose 6-phosphate</text>
        <dbReference type="Rhea" id="RHEA:12356"/>
        <dbReference type="ChEBI" id="CHEBI:58735"/>
        <dbReference type="ChEBI" id="CHEBI:61527"/>
        <dbReference type="EC" id="5.3.1.8"/>
    </reaction>
</comment>
<dbReference type="EC" id="5.3.1.8" evidence="3 7"/>
<dbReference type="InterPro" id="IPR014710">
    <property type="entry name" value="RmlC-like_jellyroll"/>
</dbReference>
<dbReference type="Gene3D" id="2.60.120.10">
    <property type="entry name" value="Jelly Rolls"/>
    <property type="match status" value="2"/>
</dbReference>
<evidence type="ECO:0000256" key="1">
    <source>
        <dbReference type="ARBA" id="ARBA00000757"/>
    </source>
</evidence>
<dbReference type="InterPro" id="IPR051804">
    <property type="entry name" value="Carb_Metab_Reg_Kinase/Isom"/>
</dbReference>
<evidence type="ECO:0000259" key="10">
    <source>
        <dbReference type="Pfam" id="PF20511"/>
    </source>
</evidence>
<accession>A0ABD5IVQ2</accession>
<gene>
    <name evidence="12" type="primary">manA</name>
    <name evidence="12" type="ORF">P9850_11055</name>
</gene>
<dbReference type="InterPro" id="IPR049071">
    <property type="entry name" value="MPI_cupin_dom"/>
</dbReference>